<proteinExistence type="predicted"/>
<dbReference type="GeneID" id="67002565"/>
<keyword evidence="3" id="KW-1185">Reference proteome</keyword>
<dbReference type="EMBL" id="BHVY01000003">
    <property type="protein sequence ID" value="GIJ85098.1"/>
    <property type="molecule type" value="Genomic_DNA"/>
</dbReference>
<protein>
    <recommendedName>
        <fullName evidence="4">FAD dependent oxidoreductase</fullName>
    </recommendedName>
</protein>
<dbReference type="InterPro" id="IPR036188">
    <property type="entry name" value="FAD/NAD-bd_sf"/>
</dbReference>
<name>A0A9P3BAZ8_9EURO</name>
<sequence>MRVNQAPGVMYISIRTTKSLLASLLLGHAIAVPGSSSGHDLSQVGNVNTIVRDVAVIGGGASGTYAAIQLRKMGHSVVVIEREPLLGGHTNTYYDPVSGQYVDYGVLIWQDIPQARDFLAYFNISTTIIRFSNSDSARVDLRTGQTVPPPQGNVTEAMMRYVQQLLKYPYLAEGWNLPDPVPEDLLLPFGEFVKKYDLAPAVETLTLYVQGLKDWLPYPTVYIMKYFSLGVALGTQNGFLGTVDGNNGALYTAAREELGDDALLGSTVVRMERPANRPHRILVRTPSGHRLIRANKTIITAPPKLENLANFDLDDAESDVFGQFESTFYYTTVTRIPGLPAGLGILNRGADTPYNLPPLPGVYTITPSRVPELYTIFYGGGEAKTEDEVKQSIRDSVLMLREAQFDTSAPEILAISNHSPFELFVSSDKIARGFYSNLYALQGHRNTYYAGAAFHAHDSAALWRFVGNLLKTMFD</sequence>
<keyword evidence="1" id="KW-0732">Signal</keyword>
<organism evidence="2 3">
    <name type="scientific">Aspergillus pseudoviridinutans</name>
    <dbReference type="NCBI Taxonomy" id="1517512"/>
    <lineage>
        <taxon>Eukaryota</taxon>
        <taxon>Fungi</taxon>
        <taxon>Dikarya</taxon>
        <taxon>Ascomycota</taxon>
        <taxon>Pezizomycotina</taxon>
        <taxon>Eurotiomycetes</taxon>
        <taxon>Eurotiomycetidae</taxon>
        <taxon>Eurotiales</taxon>
        <taxon>Aspergillaceae</taxon>
        <taxon>Aspergillus</taxon>
        <taxon>Aspergillus subgen. Fumigati</taxon>
    </lineage>
</organism>
<dbReference type="Gene3D" id="3.50.50.60">
    <property type="entry name" value="FAD/NAD(P)-binding domain"/>
    <property type="match status" value="1"/>
</dbReference>
<evidence type="ECO:0000313" key="3">
    <source>
        <dbReference type="Proteomes" id="UP001043456"/>
    </source>
</evidence>
<dbReference type="RefSeq" id="XP_043155845.1">
    <property type="nucleotide sequence ID" value="XM_043299910.1"/>
</dbReference>
<gene>
    <name evidence="2" type="ORF">Asppvi_003953</name>
</gene>
<feature type="signal peptide" evidence="1">
    <location>
        <begin position="1"/>
        <end position="31"/>
    </location>
</feature>
<dbReference type="Pfam" id="PF13450">
    <property type="entry name" value="NAD_binding_8"/>
    <property type="match status" value="1"/>
</dbReference>
<evidence type="ECO:0000313" key="2">
    <source>
        <dbReference type="EMBL" id="GIJ85098.1"/>
    </source>
</evidence>
<dbReference type="AlphaFoldDB" id="A0A9P3BAZ8"/>
<accession>A0A9P3BAZ8</accession>
<comment type="caution">
    <text evidence="2">The sequence shown here is derived from an EMBL/GenBank/DDBJ whole genome shotgun (WGS) entry which is preliminary data.</text>
</comment>
<dbReference type="Gene3D" id="1.10.405.20">
    <property type="match status" value="1"/>
</dbReference>
<evidence type="ECO:0000256" key="1">
    <source>
        <dbReference type="SAM" id="SignalP"/>
    </source>
</evidence>
<dbReference type="FunFam" id="1.10.405.20:FF:000002">
    <property type="entry name" value="Amine oxidase, flavin-containing superfamily"/>
    <property type="match status" value="1"/>
</dbReference>
<dbReference type="Proteomes" id="UP001043456">
    <property type="component" value="Unassembled WGS sequence"/>
</dbReference>
<feature type="chain" id="PRO_5040466958" description="FAD dependent oxidoreductase" evidence="1">
    <location>
        <begin position="32"/>
        <end position="475"/>
    </location>
</feature>
<dbReference type="SUPFAM" id="SSF51905">
    <property type="entry name" value="FAD/NAD(P)-binding domain"/>
    <property type="match status" value="1"/>
</dbReference>
<dbReference type="Gene3D" id="3.30.70.1990">
    <property type="match status" value="1"/>
</dbReference>
<evidence type="ECO:0008006" key="4">
    <source>
        <dbReference type="Google" id="ProtNLM"/>
    </source>
</evidence>
<dbReference type="OrthoDB" id="68575at2759"/>
<reference evidence="2 3" key="1">
    <citation type="submission" date="2018-10" db="EMBL/GenBank/DDBJ databases">
        <title>Pan-genome distribution and transcriptional activeness of fungal secondary metabolism genes in Aspergillus section Fumigati.</title>
        <authorList>
            <person name="Takahashi H."/>
            <person name="Umemura M."/>
            <person name="Ninomiya A."/>
            <person name="Kusuya Y."/>
            <person name="Urayama S."/>
            <person name="Shimizu M."/>
            <person name="Watanabe A."/>
            <person name="Kamei K."/>
            <person name="Yaguchi T."/>
            <person name="Hagiwara D."/>
        </authorList>
    </citation>
    <scope>NUCLEOTIDE SEQUENCE [LARGE SCALE GENOMIC DNA]</scope>
    <source>
        <strain evidence="2 3">IFM 55266</strain>
    </source>
</reference>
<dbReference type="PRINTS" id="PR00419">
    <property type="entry name" value="ADXRDTASE"/>
</dbReference>